<dbReference type="InterPro" id="IPR015943">
    <property type="entry name" value="WD40/YVTN_repeat-like_dom_sf"/>
</dbReference>
<dbReference type="GO" id="GO:0030687">
    <property type="term" value="C:preribosome, large subunit precursor"/>
    <property type="evidence" value="ECO:0007669"/>
    <property type="project" value="TreeGrafter"/>
</dbReference>
<dbReference type="Pfam" id="PF01965">
    <property type="entry name" value="DJ-1_PfpI"/>
    <property type="match status" value="1"/>
</dbReference>
<dbReference type="GO" id="GO:0042273">
    <property type="term" value="P:ribosomal large subunit biogenesis"/>
    <property type="evidence" value="ECO:0007669"/>
    <property type="project" value="InterPro"/>
</dbReference>
<dbReference type="Proteomes" id="UP001489004">
    <property type="component" value="Unassembled WGS sequence"/>
</dbReference>
<dbReference type="InterPro" id="IPR037379">
    <property type="entry name" value="WDR74/Nsa1"/>
</dbReference>
<reference evidence="2 3" key="1">
    <citation type="journal article" date="2024" name="Nat. Commun.">
        <title>Phylogenomics reveals the evolutionary origins of lichenization in chlorophyte algae.</title>
        <authorList>
            <person name="Puginier C."/>
            <person name="Libourel C."/>
            <person name="Otte J."/>
            <person name="Skaloud P."/>
            <person name="Haon M."/>
            <person name="Grisel S."/>
            <person name="Petersen M."/>
            <person name="Berrin J.G."/>
            <person name="Delaux P.M."/>
            <person name="Dal Grande F."/>
            <person name="Keller J."/>
        </authorList>
    </citation>
    <scope>NUCLEOTIDE SEQUENCE [LARGE SCALE GENOMIC DNA]</scope>
    <source>
        <strain evidence="2 3">SAG 2043</strain>
    </source>
</reference>
<dbReference type="PANTHER" id="PTHR16038:SF4">
    <property type="entry name" value="WD REPEAT-CONTAINING PROTEIN 74"/>
    <property type="match status" value="1"/>
</dbReference>
<evidence type="ECO:0000313" key="2">
    <source>
        <dbReference type="EMBL" id="KAK9829390.1"/>
    </source>
</evidence>
<evidence type="ECO:0000259" key="1">
    <source>
        <dbReference type="Pfam" id="PF01965"/>
    </source>
</evidence>
<dbReference type="AlphaFoldDB" id="A0AAW1R7A5"/>
<dbReference type="Gene3D" id="2.130.10.10">
    <property type="entry name" value="YVTN repeat-like/Quinoprotein amine dehydrogenase"/>
    <property type="match status" value="1"/>
</dbReference>
<dbReference type="PANTHER" id="PTHR16038">
    <property type="entry name" value="NOP SEVEN ASSOCIATED PROTEIN 1"/>
    <property type="match status" value="1"/>
</dbReference>
<comment type="caution">
    <text evidence="2">The sequence shown here is derived from an EMBL/GenBank/DDBJ whole genome shotgun (WGS) entry which is preliminary data.</text>
</comment>
<dbReference type="InterPro" id="IPR029062">
    <property type="entry name" value="Class_I_gatase-like"/>
</dbReference>
<organism evidence="2 3">
    <name type="scientific">[Myrmecia] bisecta</name>
    <dbReference type="NCBI Taxonomy" id="41462"/>
    <lineage>
        <taxon>Eukaryota</taxon>
        <taxon>Viridiplantae</taxon>
        <taxon>Chlorophyta</taxon>
        <taxon>core chlorophytes</taxon>
        <taxon>Trebouxiophyceae</taxon>
        <taxon>Trebouxiales</taxon>
        <taxon>Trebouxiaceae</taxon>
        <taxon>Myrmecia</taxon>
    </lineage>
</organism>
<gene>
    <name evidence="2" type="ORF">WJX72_005540</name>
</gene>
<feature type="domain" description="DJ-1/PfpI" evidence="1">
    <location>
        <begin position="348"/>
        <end position="541"/>
    </location>
</feature>
<keyword evidence="3" id="KW-1185">Reference proteome</keyword>
<dbReference type="GO" id="GO:0005730">
    <property type="term" value="C:nucleolus"/>
    <property type="evidence" value="ECO:0007669"/>
    <property type="project" value="InterPro"/>
</dbReference>
<sequence>MAATPSGESDAAAQPCPLRIYTVDDLGLLKVVEATSLEQLEAAQVVHKWGEPDRAQCIDRLCTAVGAATQTSNMLDAGLDLLGVGRANGRVELFEFARGGLRGGVAPTACARGEEEDVRIRGLAFLQHAVGPANRQPSVLSCTLAGTVRIHGAVSSDEATQQEWHEQATWAVPRDVDALAVDGSSARLAVGCQGTELTVWDIATRQRLYLAKGNKPNRIGLVDKPWNAAVAFLPGPDSNKIMTGTGHHKLRLYDMRQRRPALDIAFAESRVTALAPEADGARCWASNGKGQVEVLDLAAAKMGGALQGVGGAGPASKGEKMAGKILIVCTQFTDLPKGRGKTGCWAEEAVTPYYVYQSAGYDADFASPNGGKIPWDPRSLEDNFKTQNVARFLSSNDNQKAEHSMKLSDVKADDYDAIWLAGGHGVMWDFYPNETLAKLVSTMWDAGKAVGSVCHGPAGLLGAKTGGKFLVNGKRMTGFSNKEEREFAKLDDVVPFLLEDKLKEEGGKYESSDIMAVFSVMDGRLVTGQNPVSSEATAKMLVSVIRREP</sequence>
<evidence type="ECO:0000313" key="3">
    <source>
        <dbReference type="Proteomes" id="UP001489004"/>
    </source>
</evidence>
<dbReference type="CDD" id="cd03141">
    <property type="entry name" value="GATase1_Hsp31_like"/>
    <property type="match status" value="1"/>
</dbReference>
<dbReference type="EMBL" id="JALJOR010000001">
    <property type="protein sequence ID" value="KAK9829390.1"/>
    <property type="molecule type" value="Genomic_DNA"/>
</dbReference>
<dbReference type="SUPFAM" id="SSF101908">
    <property type="entry name" value="Putative isomerase YbhE"/>
    <property type="match status" value="1"/>
</dbReference>
<accession>A0AAW1R7A5</accession>
<name>A0AAW1R7A5_9CHLO</name>
<dbReference type="SUPFAM" id="SSF52317">
    <property type="entry name" value="Class I glutamine amidotransferase-like"/>
    <property type="match status" value="1"/>
</dbReference>
<dbReference type="InterPro" id="IPR002818">
    <property type="entry name" value="DJ-1/PfpI"/>
</dbReference>
<protein>
    <recommendedName>
        <fullName evidence="1">DJ-1/PfpI domain-containing protein</fullName>
    </recommendedName>
</protein>
<proteinExistence type="predicted"/>
<dbReference type="Gene3D" id="3.40.50.880">
    <property type="match status" value="1"/>
</dbReference>